<protein>
    <recommendedName>
        <fullName evidence="4">Tektin</fullName>
    </recommendedName>
</protein>
<keyword evidence="3" id="KW-0175">Coiled coil</keyword>
<proteinExistence type="inferred from homology"/>
<dbReference type="Proteomes" id="UP001159363">
    <property type="component" value="Chromosome 3"/>
</dbReference>
<dbReference type="PANTHER" id="PTHR19960">
    <property type="entry name" value="TEKTIN"/>
    <property type="match status" value="1"/>
</dbReference>
<comment type="caution">
    <text evidence="6">The sequence shown here is derived from an EMBL/GenBank/DDBJ whole genome shotgun (WGS) entry which is preliminary data.</text>
</comment>
<evidence type="ECO:0000313" key="6">
    <source>
        <dbReference type="EMBL" id="KAJ8889012.1"/>
    </source>
</evidence>
<evidence type="ECO:0000256" key="2">
    <source>
        <dbReference type="ARBA" id="ARBA00022490"/>
    </source>
</evidence>
<comment type="subcellular location">
    <subcellularLocation>
        <location evidence="4">Cytoplasm</location>
        <location evidence="4">Cytoskeleton</location>
        <location evidence="4">Cilium axoneme</location>
    </subcellularLocation>
</comment>
<organism evidence="6 7">
    <name type="scientific">Dryococelus australis</name>
    <dbReference type="NCBI Taxonomy" id="614101"/>
    <lineage>
        <taxon>Eukaryota</taxon>
        <taxon>Metazoa</taxon>
        <taxon>Ecdysozoa</taxon>
        <taxon>Arthropoda</taxon>
        <taxon>Hexapoda</taxon>
        <taxon>Insecta</taxon>
        <taxon>Pterygota</taxon>
        <taxon>Neoptera</taxon>
        <taxon>Polyneoptera</taxon>
        <taxon>Phasmatodea</taxon>
        <taxon>Verophasmatodea</taxon>
        <taxon>Anareolatae</taxon>
        <taxon>Phasmatidae</taxon>
        <taxon>Eurycanthinae</taxon>
        <taxon>Dryococelus</taxon>
    </lineage>
</organism>
<evidence type="ECO:0000256" key="4">
    <source>
        <dbReference type="RuleBase" id="RU367040"/>
    </source>
</evidence>
<dbReference type="Pfam" id="PF03148">
    <property type="entry name" value="Tektin"/>
    <property type="match status" value="3"/>
</dbReference>
<keyword evidence="4" id="KW-0282">Flagellum</keyword>
<accession>A0ABQ9HXM4</accession>
<feature type="region of interest" description="Disordered" evidence="5">
    <location>
        <begin position="304"/>
        <end position="326"/>
    </location>
</feature>
<keyword evidence="2" id="KW-0963">Cytoplasm</keyword>
<sequence>MNGSELCLVTRADSALVPVMAIRECGVDQERGNSQSAYCMAATYRTKSWHHGLGGSLIIIIVVRVDIDSRQAVDVIAASTDKVQLDSTKLLQQRAHDVHHWKTLLERTAIGMGEEINLLEDQRQRLRTALGVLRMPESIAGECLDRRTARLEPDLVRDHVEEELIKVCCSVHCNQLLASSNRVACRVCLIQEVALVSEVGNLMQRMLKRIEEQLTLNKAGKQRVECDWSNKKEAYEIETTNIGLRNTSPDILFHPGATRFSESNFPPPLNEAFRSHIQVVEDNTEFWREVWVTLPKLEICEETIASSSDSEDERPAPSTLLEAEKGDEAWSSEDKLRLATGVPVNCPKNGQYAVYCFEGCGERVGGNQTSCMSRMHMLYLPAMRKLGEMHLGEILQNSLSGSQSTPETWEHYSKENLEMLEAERERSKDLRMKLEVMLTDMSRDLRTQADHVDSALSCRIAETSEALRYFENDLLQVW</sequence>
<keyword evidence="4" id="KW-0969">Cilium</keyword>
<evidence type="ECO:0000256" key="3">
    <source>
        <dbReference type="ARBA" id="ARBA00023054"/>
    </source>
</evidence>
<evidence type="ECO:0000256" key="1">
    <source>
        <dbReference type="ARBA" id="ARBA00007209"/>
    </source>
</evidence>
<dbReference type="InterPro" id="IPR048256">
    <property type="entry name" value="Tektin-like"/>
</dbReference>
<comment type="similarity">
    <text evidence="1 4">Belongs to the tektin family.</text>
</comment>
<evidence type="ECO:0000313" key="7">
    <source>
        <dbReference type="Proteomes" id="UP001159363"/>
    </source>
</evidence>
<keyword evidence="7" id="KW-1185">Reference proteome</keyword>
<gene>
    <name evidence="6" type="ORF">PR048_008506</name>
</gene>
<dbReference type="PANTHER" id="PTHR19960:SF12">
    <property type="entry name" value="TEKTIN-4"/>
    <property type="match status" value="1"/>
</dbReference>
<keyword evidence="4" id="KW-0966">Cell projection</keyword>
<dbReference type="InterPro" id="IPR000435">
    <property type="entry name" value="Tektins"/>
</dbReference>
<name>A0ABQ9HXM4_9NEOP</name>
<reference evidence="6 7" key="1">
    <citation type="submission" date="2023-02" db="EMBL/GenBank/DDBJ databases">
        <title>LHISI_Scaffold_Assembly.</title>
        <authorList>
            <person name="Stuart O.P."/>
            <person name="Cleave R."/>
            <person name="Magrath M.J.L."/>
            <person name="Mikheyev A.S."/>
        </authorList>
    </citation>
    <scope>NUCLEOTIDE SEQUENCE [LARGE SCALE GENOMIC DNA]</scope>
    <source>
        <strain evidence="6">Daus_M_001</strain>
        <tissue evidence="6">Leg muscle</tissue>
    </source>
</reference>
<dbReference type="EMBL" id="JARBHB010000003">
    <property type="protein sequence ID" value="KAJ8889012.1"/>
    <property type="molecule type" value="Genomic_DNA"/>
</dbReference>
<evidence type="ECO:0000256" key="5">
    <source>
        <dbReference type="SAM" id="MobiDB-lite"/>
    </source>
</evidence>